<dbReference type="EMBL" id="WNKU01000001">
    <property type="protein sequence ID" value="MTV47442.1"/>
    <property type="molecule type" value="Genomic_DNA"/>
</dbReference>
<accession>A0A6I3SB34</accession>
<evidence type="ECO:0000313" key="2">
    <source>
        <dbReference type="EMBL" id="MTV47442.1"/>
    </source>
</evidence>
<gene>
    <name evidence="2" type="ORF">GJ688_00430</name>
</gene>
<dbReference type="OrthoDB" id="2080267at2"/>
<dbReference type="AlphaFoldDB" id="A0A6I3SB34"/>
<dbReference type="Proteomes" id="UP000430670">
    <property type="component" value="Unassembled WGS sequence"/>
</dbReference>
<keyword evidence="3" id="KW-1185">Reference proteome</keyword>
<evidence type="ECO:0000313" key="3">
    <source>
        <dbReference type="Proteomes" id="UP000430670"/>
    </source>
</evidence>
<evidence type="ECO:0000256" key="1">
    <source>
        <dbReference type="SAM" id="Phobius"/>
    </source>
</evidence>
<reference evidence="2 3" key="1">
    <citation type="submission" date="2019-11" db="EMBL/GenBank/DDBJ databases">
        <title>Whole-genome sequence of a the green, strictly anaerobic photosynthetic bacterium Heliobacillus mobilis DSM 6151.</title>
        <authorList>
            <person name="Kyndt J.A."/>
            <person name="Meyer T.E."/>
        </authorList>
    </citation>
    <scope>NUCLEOTIDE SEQUENCE [LARGE SCALE GENOMIC DNA]</scope>
    <source>
        <strain evidence="2 3">DSM 6151</strain>
    </source>
</reference>
<sequence>MRGKFLTWIHGSLMALCIFVLVCTLPAYADEPLFSGQRYTVLQKAAPLSLEQSQIIYGKLFYAGQTDYYRVQGKKGDLLLFEMAIPRRGGLETFRPSVAVIGPGLPMVSLDPSYCVIPNGLGAHIVEPSLREREVTDPMTRCDYWITQVFQFRLPSDADYYLAVFDKEGKPGKYSLQVGVPEERSIARAVKHPVQVLQVRAWYNPTQLLVVMAFVAMAMGLFFIGWIAKRQKK</sequence>
<feature type="transmembrane region" description="Helical" evidence="1">
    <location>
        <begin position="208"/>
        <end position="228"/>
    </location>
</feature>
<keyword evidence="1" id="KW-0472">Membrane</keyword>
<proteinExistence type="predicted"/>
<keyword evidence="1" id="KW-0812">Transmembrane</keyword>
<organism evidence="2 3">
    <name type="scientific">Heliobacterium mobile</name>
    <name type="common">Heliobacillus mobilis</name>
    <dbReference type="NCBI Taxonomy" id="28064"/>
    <lineage>
        <taxon>Bacteria</taxon>
        <taxon>Bacillati</taxon>
        <taxon>Bacillota</taxon>
        <taxon>Clostridia</taxon>
        <taxon>Eubacteriales</taxon>
        <taxon>Heliobacteriaceae</taxon>
        <taxon>Heliobacterium</taxon>
    </lineage>
</organism>
<protein>
    <submittedName>
        <fullName evidence="2">Uncharacterized protein</fullName>
    </submittedName>
</protein>
<keyword evidence="1" id="KW-1133">Transmembrane helix</keyword>
<dbReference type="Gene3D" id="2.60.120.380">
    <property type="match status" value="1"/>
</dbReference>
<name>A0A6I3SB34_HELMO</name>
<dbReference type="RefSeq" id="WP_155474565.1">
    <property type="nucleotide sequence ID" value="NZ_WNKU01000001.1"/>
</dbReference>
<comment type="caution">
    <text evidence="2">The sequence shown here is derived from an EMBL/GenBank/DDBJ whole genome shotgun (WGS) entry which is preliminary data.</text>
</comment>